<dbReference type="STRING" id="1538463.B0T36_03975"/>
<dbReference type="SUPFAM" id="SSF54427">
    <property type="entry name" value="NTF2-like"/>
    <property type="match status" value="1"/>
</dbReference>
<keyword evidence="3" id="KW-1185">Reference proteome</keyword>
<gene>
    <name evidence="2" type="ORF">B0T46_11300</name>
</gene>
<dbReference type="Pfam" id="PF13474">
    <property type="entry name" value="SnoaL_3"/>
    <property type="match status" value="1"/>
</dbReference>
<dbReference type="InterPro" id="IPR011944">
    <property type="entry name" value="Steroid_delta5-4_isomerase"/>
</dbReference>
<organism evidence="2 3">
    <name type="scientific">Nocardia donostiensis</name>
    <dbReference type="NCBI Taxonomy" id="1538463"/>
    <lineage>
        <taxon>Bacteria</taxon>
        <taxon>Bacillati</taxon>
        <taxon>Actinomycetota</taxon>
        <taxon>Actinomycetes</taxon>
        <taxon>Mycobacteriales</taxon>
        <taxon>Nocardiaceae</taxon>
        <taxon>Nocardia</taxon>
    </lineage>
</organism>
<proteinExistence type="predicted"/>
<feature type="domain" description="SnoaL-like" evidence="1">
    <location>
        <begin position="21"/>
        <end position="137"/>
    </location>
</feature>
<evidence type="ECO:0000313" key="2">
    <source>
        <dbReference type="EMBL" id="ONM48739.1"/>
    </source>
</evidence>
<evidence type="ECO:0000259" key="1">
    <source>
        <dbReference type="Pfam" id="PF13474"/>
    </source>
</evidence>
<dbReference type="Gene3D" id="3.10.450.50">
    <property type="match status" value="1"/>
</dbReference>
<dbReference type="AlphaFoldDB" id="A0A1W0B366"/>
<dbReference type="InterPro" id="IPR037401">
    <property type="entry name" value="SnoaL-like"/>
</dbReference>
<dbReference type="Proteomes" id="UP000188836">
    <property type="component" value="Unassembled WGS sequence"/>
</dbReference>
<name>A0A1W0B366_9NOCA</name>
<sequence>MTEQTSTRRNRRDRTVDEQQIREVLARASHAWADNDAGAYAAEFTPDSDYVAFDGTWLRGREANRALHSELFAGVLYGTRIEGDIESVRFLTDDIAIAHMTGSVAFAWQPTVPKGRLSRNTWVLRRDGDDWRIEAFHNTRVRPMPGDNFFARMFARYVRWRTERTAAITGQTS</sequence>
<evidence type="ECO:0000313" key="3">
    <source>
        <dbReference type="Proteomes" id="UP000188836"/>
    </source>
</evidence>
<protein>
    <recommendedName>
        <fullName evidence="1">SnoaL-like domain-containing protein</fullName>
    </recommendedName>
</protein>
<dbReference type="RefSeq" id="WP_077116651.1">
    <property type="nucleotide sequence ID" value="NZ_LOKT01000002.1"/>
</dbReference>
<dbReference type="EMBL" id="MUMY01000008">
    <property type="protein sequence ID" value="ONM48739.1"/>
    <property type="molecule type" value="Genomic_DNA"/>
</dbReference>
<reference evidence="2 3" key="1">
    <citation type="journal article" date="2016" name="Antonie Van Leeuwenhoek">
        <title>Nocardia donostiensis sp. nov., isolated from human respiratory specimens.</title>
        <authorList>
            <person name="Ercibengoa M."/>
            <person name="Bell M."/>
            <person name="Marimon J.M."/>
            <person name="Humrighouse B."/>
            <person name="Klenk H.P."/>
            <person name="Potter G."/>
            <person name="Perez-Trallero E."/>
        </authorList>
    </citation>
    <scope>NUCLEOTIDE SEQUENCE [LARGE SCALE GENOMIC DNA]</scope>
    <source>
        <strain evidence="2 3">X1655</strain>
    </source>
</reference>
<dbReference type="InterPro" id="IPR032710">
    <property type="entry name" value="NTF2-like_dom_sf"/>
</dbReference>
<dbReference type="NCBIfam" id="TIGR02246">
    <property type="entry name" value="SgcJ/EcaC family oxidoreductase"/>
    <property type="match status" value="1"/>
</dbReference>
<accession>A0A1W0B366</accession>
<comment type="caution">
    <text evidence="2">The sequence shown here is derived from an EMBL/GenBank/DDBJ whole genome shotgun (WGS) entry which is preliminary data.</text>
</comment>